<keyword evidence="3" id="KW-1185">Reference proteome</keyword>
<gene>
    <name evidence="2" type="ORF">GCM10009864_23590</name>
</gene>
<comment type="caution">
    <text evidence="2">The sequence shown here is derived from an EMBL/GenBank/DDBJ whole genome shotgun (WGS) entry which is preliminary data.</text>
</comment>
<reference evidence="3" key="1">
    <citation type="journal article" date="2019" name="Int. J. Syst. Evol. Microbiol.">
        <title>The Global Catalogue of Microorganisms (GCM) 10K type strain sequencing project: providing services to taxonomists for standard genome sequencing and annotation.</title>
        <authorList>
            <consortium name="The Broad Institute Genomics Platform"/>
            <consortium name="The Broad Institute Genome Sequencing Center for Infectious Disease"/>
            <person name="Wu L."/>
            <person name="Ma J."/>
        </authorList>
    </citation>
    <scope>NUCLEOTIDE SEQUENCE [LARGE SCALE GENOMIC DNA]</scope>
    <source>
        <strain evidence="3">JCM 16374</strain>
    </source>
</reference>
<feature type="compositionally biased region" description="Basic and acidic residues" evidence="1">
    <location>
        <begin position="67"/>
        <end position="76"/>
    </location>
</feature>
<feature type="region of interest" description="Disordered" evidence="1">
    <location>
        <begin position="26"/>
        <end position="76"/>
    </location>
</feature>
<organism evidence="2 3">
    <name type="scientific">Streptomyces lunalinharesii</name>
    <dbReference type="NCBI Taxonomy" id="333384"/>
    <lineage>
        <taxon>Bacteria</taxon>
        <taxon>Bacillati</taxon>
        <taxon>Actinomycetota</taxon>
        <taxon>Actinomycetes</taxon>
        <taxon>Kitasatosporales</taxon>
        <taxon>Streptomycetaceae</taxon>
        <taxon>Streptomyces</taxon>
    </lineage>
</organism>
<evidence type="ECO:0000313" key="3">
    <source>
        <dbReference type="Proteomes" id="UP001500994"/>
    </source>
</evidence>
<dbReference type="EMBL" id="BAAARK010000006">
    <property type="protein sequence ID" value="GAA2656788.1"/>
    <property type="molecule type" value="Genomic_DNA"/>
</dbReference>
<sequence>MPGTPVSPGRVNRCGTSFAAARAWGAGERRGLGGPGRSGSVGAPALPADPDRPEPTRPTAVVAEPGRATKDTGHEQ</sequence>
<dbReference type="Proteomes" id="UP001500994">
    <property type="component" value="Unassembled WGS sequence"/>
</dbReference>
<evidence type="ECO:0000256" key="1">
    <source>
        <dbReference type="SAM" id="MobiDB-lite"/>
    </source>
</evidence>
<name>A0ABP6E378_9ACTN</name>
<accession>A0ABP6E378</accession>
<proteinExistence type="predicted"/>
<evidence type="ECO:0000313" key="2">
    <source>
        <dbReference type="EMBL" id="GAA2656788.1"/>
    </source>
</evidence>
<protein>
    <submittedName>
        <fullName evidence="2">Uncharacterized protein</fullName>
    </submittedName>
</protein>